<evidence type="ECO:0000259" key="2">
    <source>
        <dbReference type="PROSITE" id="PS50102"/>
    </source>
</evidence>
<gene>
    <name evidence="3" type="ORF">PCOR1329_LOCUS28856</name>
</gene>
<dbReference type="PROSITE" id="PS50102">
    <property type="entry name" value="RRM"/>
    <property type="match status" value="1"/>
</dbReference>
<proteinExistence type="predicted"/>
<dbReference type="Pfam" id="PF04059">
    <property type="entry name" value="RRM_2"/>
    <property type="match status" value="1"/>
</dbReference>
<sequence length="191" mass="20441">MPEGGWPDTDDEFGCGGCALRRMAAARRGGAAPLRRAADSAGPFAAGTASYVQGGARGHHADVGGDGAVTTLMIRNIPSRLSQQDVVSLLDSSGYAGKYDFLHVPCDFDTRLNKGHAFVNFDEPGIANALAAAWHGQHIFDSEAGQHPLNVAPSLVQGLEANMKKWGWSRYRRVRTSGFRPFIRGTDATEQ</sequence>
<evidence type="ECO:0000256" key="1">
    <source>
        <dbReference type="PROSITE-ProRule" id="PRU00176"/>
    </source>
</evidence>
<organism evidence="3 4">
    <name type="scientific">Prorocentrum cordatum</name>
    <dbReference type="NCBI Taxonomy" id="2364126"/>
    <lineage>
        <taxon>Eukaryota</taxon>
        <taxon>Sar</taxon>
        <taxon>Alveolata</taxon>
        <taxon>Dinophyceae</taxon>
        <taxon>Prorocentrales</taxon>
        <taxon>Prorocentraceae</taxon>
        <taxon>Prorocentrum</taxon>
    </lineage>
</organism>
<accession>A0ABN9SE50</accession>
<dbReference type="Proteomes" id="UP001189429">
    <property type="component" value="Unassembled WGS sequence"/>
</dbReference>
<dbReference type="InterPro" id="IPR035979">
    <property type="entry name" value="RBD_domain_sf"/>
</dbReference>
<comment type="caution">
    <text evidence="3">The sequence shown here is derived from an EMBL/GenBank/DDBJ whole genome shotgun (WGS) entry which is preliminary data.</text>
</comment>
<evidence type="ECO:0000313" key="4">
    <source>
        <dbReference type="Proteomes" id="UP001189429"/>
    </source>
</evidence>
<dbReference type="InterPro" id="IPR012677">
    <property type="entry name" value="Nucleotide-bd_a/b_plait_sf"/>
</dbReference>
<keyword evidence="4" id="KW-1185">Reference proteome</keyword>
<reference evidence="3" key="1">
    <citation type="submission" date="2023-10" db="EMBL/GenBank/DDBJ databases">
        <authorList>
            <person name="Chen Y."/>
            <person name="Shah S."/>
            <person name="Dougan E. K."/>
            <person name="Thang M."/>
            <person name="Chan C."/>
        </authorList>
    </citation>
    <scope>NUCLEOTIDE SEQUENCE [LARGE SCALE GENOMIC DNA]</scope>
</reference>
<protein>
    <recommendedName>
        <fullName evidence="2">RRM domain-containing protein</fullName>
    </recommendedName>
</protein>
<feature type="domain" description="RRM" evidence="2">
    <location>
        <begin position="70"/>
        <end position="156"/>
    </location>
</feature>
<dbReference type="SUPFAM" id="SSF54928">
    <property type="entry name" value="RNA-binding domain, RBD"/>
    <property type="match status" value="1"/>
</dbReference>
<evidence type="ECO:0000313" key="3">
    <source>
        <dbReference type="EMBL" id="CAK0830145.1"/>
    </source>
</evidence>
<name>A0ABN9SE50_9DINO</name>
<keyword evidence="1" id="KW-0694">RNA-binding</keyword>
<dbReference type="InterPro" id="IPR000504">
    <property type="entry name" value="RRM_dom"/>
</dbReference>
<dbReference type="Gene3D" id="3.30.70.330">
    <property type="match status" value="1"/>
</dbReference>
<dbReference type="InterPro" id="IPR007201">
    <property type="entry name" value="Mei2-like_Rrm_C"/>
</dbReference>
<dbReference type="EMBL" id="CAUYUJ010010735">
    <property type="protein sequence ID" value="CAK0830145.1"/>
    <property type="molecule type" value="Genomic_DNA"/>
</dbReference>